<proteinExistence type="predicted"/>
<evidence type="ECO:0000313" key="3">
    <source>
        <dbReference type="EMBL" id="MFB2717874.1"/>
    </source>
</evidence>
<reference evidence="3 4" key="1">
    <citation type="submission" date="2024-09" db="EMBL/GenBank/DDBJ databases">
        <title>Draft genome sequences of 6 high pH adapted Marinobacter shengliensis sp. isolated from Mariana forearc serpentinite mud volcanoes.</title>
        <authorList>
            <person name="Elkassas S."/>
            <person name="Serres M."/>
            <person name="Michael N."/>
            <person name="Amina P."/>
            <person name="Teodora Z."/>
            <person name="Julie H."/>
        </authorList>
    </citation>
    <scope>NUCLEOTIDE SEQUENCE [LARGE SCALE GENOMIC DNA]</scope>
    <source>
        <strain evidence="3 4">EB4</strain>
    </source>
</reference>
<dbReference type="SUPFAM" id="SSF56349">
    <property type="entry name" value="DNA breaking-rejoining enzymes"/>
    <property type="match status" value="1"/>
</dbReference>
<evidence type="ECO:0000313" key="4">
    <source>
        <dbReference type="Proteomes" id="UP001576762"/>
    </source>
</evidence>
<dbReference type="EMBL" id="JBHFLD010000058">
    <property type="protein sequence ID" value="MFB2717874.1"/>
    <property type="molecule type" value="Genomic_DNA"/>
</dbReference>
<evidence type="ECO:0000256" key="2">
    <source>
        <dbReference type="SAM" id="MobiDB-lite"/>
    </source>
</evidence>
<dbReference type="RefSeq" id="WP_374816202.1">
    <property type="nucleotide sequence ID" value="NZ_JBHFLD010000058.1"/>
</dbReference>
<dbReference type="InterPro" id="IPR013762">
    <property type="entry name" value="Integrase-like_cat_sf"/>
</dbReference>
<sequence length="82" mass="9303">MSKTGQARVLTPEQFANLLSVIQEHRYSEKNTALVQISFKLGLRVQEIALLQIKDVADLGPETAGQRSFKRKRSFHDVLPPR</sequence>
<name>A0ABV4WDL2_9GAMM</name>
<dbReference type="Gene3D" id="1.10.443.10">
    <property type="entry name" value="Intergrase catalytic core"/>
    <property type="match status" value="1"/>
</dbReference>
<keyword evidence="4" id="KW-1185">Reference proteome</keyword>
<evidence type="ECO:0008006" key="5">
    <source>
        <dbReference type="Google" id="ProtNLM"/>
    </source>
</evidence>
<accession>A0ABV4WDL2</accession>
<feature type="region of interest" description="Disordered" evidence="2">
    <location>
        <begin position="63"/>
        <end position="82"/>
    </location>
</feature>
<comment type="caution">
    <text evidence="3">The sequence shown here is derived from an EMBL/GenBank/DDBJ whole genome shotgun (WGS) entry which is preliminary data.</text>
</comment>
<gene>
    <name evidence="3" type="ORF">ACE05E_20610</name>
</gene>
<dbReference type="InterPro" id="IPR011010">
    <property type="entry name" value="DNA_brk_join_enz"/>
</dbReference>
<organism evidence="3 4">
    <name type="scientific">Marinobacter shengliensis</name>
    <dbReference type="NCBI Taxonomy" id="1389223"/>
    <lineage>
        <taxon>Bacteria</taxon>
        <taxon>Pseudomonadati</taxon>
        <taxon>Pseudomonadota</taxon>
        <taxon>Gammaproteobacteria</taxon>
        <taxon>Pseudomonadales</taxon>
        <taxon>Marinobacteraceae</taxon>
        <taxon>Marinobacter</taxon>
    </lineage>
</organism>
<dbReference type="Proteomes" id="UP001576762">
    <property type="component" value="Unassembled WGS sequence"/>
</dbReference>
<evidence type="ECO:0000256" key="1">
    <source>
        <dbReference type="ARBA" id="ARBA00023172"/>
    </source>
</evidence>
<keyword evidence="1" id="KW-0233">DNA recombination</keyword>
<protein>
    <recommendedName>
        <fullName evidence="5">Tyr recombinase domain-containing protein</fullName>
    </recommendedName>
</protein>